<dbReference type="EMBL" id="JAGFBR010000010">
    <property type="protein sequence ID" value="KAH0460678.1"/>
    <property type="molecule type" value="Genomic_DNA"/>
</dbReference>
<feature type="region of interest" description="Disordered" evidence="1">
    <location>
        <begin position="208"/>
        <end position="257"/>
    </location>
</feature>
<keyword evidence="3" id="KW-1185">Reference proteome</keyword>
<comment type="caution">
    <text evidence="2">The sequence shown here is derived from an EMBL/GenBank/DDBJ whole genome shotgun (WGS) entry which is preliminary data.</text>
</comment>
<dbReference type="AlphaFoldDB" id="A0AAV7GYF2"/>
<organism evidence="2 3">
    <name type="scientific">Dendrobium chrysotoxum</name>
    <name type="common">Orchid</name>
    <dbReference type="NCBI Taxonomy" id="161865"/>
    <lineage>
        <taxon>Eukaryota</taxon>
        <taxon>Viridiplantae</taxon>
        <taxon>Streptophyta</taxon>
        <taxon>Embryophyta</taxon>
        <taxon>Tracheophyta</taxon>
        <taxon>Spermatophyta</taxon>
        <taxon>Magnoliopsida</taxon>
        <taxon>Liliopsida</taxon>
        <taxon>Asparagales</taxon>
        <taxon>Orchidaceae</taxon>
        <taxon>Epidendroideae</taxon>
        <taxon>Malaxideae</taxon>
        <taxon>Dendrobiinae</taxon>
        <taxon>Dendrobium</taxon>
    </lineage>
</organism>
<sequence length="389" mass="44625">MVSLLARSGYKPRTSTTNKVVAIGLVGCYLWIKKRGSQRSGYCEFSEPVDSGTAERSQKAGTVEISENWEENSSFAAIFQKRFRRNSCSKRRNWLKQKEEVVGSGSRHSGGEVQHIGEEFWHSSFTEHHSSPVVYYWLLLQEKERERWKKTNLQAFIFYVNKFCKQEHSLGTVQEEFAEILIARGQHSAECTIRVFGTRKIRHSADQFGTPATTSATTGNHLWPSSTTTFDHHRRPPPSPPPTTTSGHRRPPPLTATVGHHLRHHWQPPLATVYCYLPTNPNILRKKKPFLGVVFLSKTDALKLFRGASTSRCRLVPFNTPRYRAVPSIDTKYRYRAVPSIGTEQYRALIPSMVSSIDTEYWYRAVPSTGTERYEFWYRATRVPVLSLR</sequence>
<name>A0AAV7GYF2_DENCH</name>
<proteinExistence type="predicted"/>
<protein>
    <submittedName>
        <fullName evidence="2">Uncharacterized protein</fullName>
    </submittedName>
</protein>
<evidence type="ECO:0000256" key="1">
    <source>
        <dbReference type="SAM" id="MobiDB-lite"/>
    </source>
</evidence>
<evidence type="ECO:0000313" key="3">
    <source>
        <dbReference type="Proteomes" id="UP000775213"/>
    </source>
</evidence>
<evidence type="ECO:0000313" key="2">
    <source>
        <dbReference type="EMBL" id="KAH0460678.1"/>
    </source>
</evidence>
<accession>A0AAV7GYF2</accession>
<dbReference type="Proteomes" id="UP000775213">
    <property type="component" value="Unassembled WGS sequence"/>
</dbReference>
<feature type="compositionally biased region" description="Polar residues" evidence="1">
    <location>
        <begin position="210"/>
        <end position="229"/>
    </location>
</feature>
<gene>
    <name evidence="2" type="ORF">IEQ34_011341</name>
</gene>
<reference evidence="2 3" key="1">
    <citation type="journal article" date="2021" name="Hortic Res">
        <title>Chromosome-scale assembly of the Dendrobium chrysotoxum genome enhances the understanding of orchid evolution.</title>
        <authorList>
            <person name="Zhang Y."/>
            <person name="Zhang G.Q."/>
            <person name="Zhang D."/>
            <person name="Liu X.D."/>
            <person name="Xu X.Y."/>
            <person name="Sun W.H."/>
            <person name="Yu X."/>
            <person name="Zhu X."/>
            <person name="Wang Z.W."/>
            <person name="Zhao X."/>
            <person name="Zhong W.Y."/>
            <person name="Chen H."/>
            <person name="Yin W.L."/>
            <person name="Huang T."/>
            <person name="Niu S.C."/>
            <person name="Liu Z.J."/>
        </authorList>
    </citation>
    <scope>NUCLEOTIDE SEQUENCE [LARGE SCALE GENOMIC DNA]</scope>
    <source>
        <strain evidence="2">Lindl</strain>
    </source>
</reference>